<evidence type="ECO:0000313" key="3">
    <source>
        <dbReference type="Proteomes" id="UP000294933"/>
    </source>
</evidence>
<dbReference type="VEuPathDB" id="FungiDB:BD410DRAFT_785946"/>
<dbReference type="InterPro" id="IPR014756">
    <property type="entry name" value="Ig_E-set"/>
</dbReference>
<dbReference type="Gene3D" id="2.60.40.640">
    <property type="match status" value="1"/>
</dbReference>
<dbReference type="InterPro" id="IPR014752">
    <property type="entry name" value="Arrestin-like_C"/>
</dbReference>
<feature type="region of interest" description="Disordered" evidence="1">
    <location>
        <begin position="569"/>
        <end position="595"/>
    </location>
</feature>
<organism evidence="2 3">
    <name type="scientific">Rickenella mellea</name>
    <dbReference type="NCBI Taxonomy" id="50990"/>
    <lineage>
        <taxon>Eukaryota</taxon>
        <taxon>Fungi</taxon>
        <taxon>Dikarya</taxon>
        <taxon>Basidiomycota</taxon>
        <taxon>Agaricomycotina</taxon>
        <taxon>Agaricomycetes</taxon>
        <taxon>Hymenochaetales</taxon>
        <taxon>Rickenellaceae</taxon>
        <taxon>Rickenella</taxon>
    </lineage>
</organism>
<evidence type="ECO:0000313" key="2">
    <source>
        <dbReference type="EMBL" id="TDL24466.1"/>
    </source>
</evidence>
<dbReference type="GO" id="GO:0031625">
    <property type="term" value="F:ubiquitin protein ligase binding"/>
    <property type="evidence" value="ECO:0007669"/>
    <property type="project" value="TreeGrafter"/>
</dbReference>
<dbReference type="PANTHER" id="PTHR11188">
    <property type="entry name" value="ARRESTIN DOMAIN CONTAINING PROTEIN"/>
    <property type="match status" value="1"/>
</dbReference>
<gene>
    <name evidence="2" type="ORF">BD410DRAFT_785946</name>
</gene>
<dbReference type="PANTHER" id="PTHR11188:SF17">
    <property type="entry name" value="FI21816P1"/>
    <property type="match status" value="1"/>
</dbReference>
<evidence type="ECO:0008006" key="4">
    <source>
        <dbReference type="Google" id="ProtNLM"/>
    </source>
</evidence>
<dbReference type="GO" id="GO:0070086">
    <property type="term" value="P:ubiquitin-dependent endocytosis"/>
    <property type="evidence" value="ECO:0007669"/>
    <property type="project" value="TreeGrafter"/>
</dbReference>
<feature type="region of interest" description="Disordered" evidence="1">
    <location>
        <begin position="283"/>
        <end position="333"/>
    </location>
</feature>
<dbReference type="SUPFAM" id="SSF81296">
    <property type="entry name" value="E set domains"/>
    <property type="match status" value="1"/>
</dbReference>
<feature type="compositionally biased region" description="Basic and acidic residues" evidence="1">
    <location>
        <begin position="569"/>
        <end position="580"/>
    </location>
</feature>
<dbReference type="GO" id="GO:0005886">
    <property type="term" value="C:plasma membrane"/>
    <property type="evidence" value="ECO:0007669"/>
    <property type="project" value="TreeGrafter"/>
</dbReference>
<accession>A0A4Y7QAS3</accession>
<dbReference type="EMBL" id="ML170166">
    <property type="protein sequence ID" value="TDL24466.1"/>
    <property type="molecule type" value="Genomic_DNA"/>
</dbReference>
<reference evidence="2 3" key="1">
    <citation type="submission" date="2018-06" db="EMBL/GenBank/DDBJ databases">
        <title>A transcriptomic atlas of mushroom development highlights an independent origin of complex multicellularity.</title>
        <authorList>
            <consortium name="DOE Joint Genome Institute"/>
            <person name="Krizsan K."/>
            <person name="Almasi E."/>
            <person name="Merenyi Z."/>
            <person name="Sahu N."/>
            <person name="Viragh M."/>
            <person name="Koszo T."/>
            <person name="Mondo S."/>
            <person name="Kiss B."/>
            <person name="Balint B."/>
            <person name="Kues U."/>
            <person name="Barry K."/>
            <person name="Hegedus J.C."/>
            <person name="Henrissat B."/>
            <person name="Johnson J."/>
            <person name="Lipzen A."/>
            <person name="Ohm R."/>
            <person name="Nagy I."/>
            <person name="Pangilinan J."/>
            <person name="Yan J."/>
            <person name="Xiong Y."/>
            <person name="Grigoriev I.V."/>
            <person name="Hibbett D.S."/>
            <person name="Nagy L.G."/>
        </authorList>
    </citation>
    <scope>NUCLEOTIDE SEQUENCE [LARGE SCALE GENOMIC DNA]</scope>
    <source>
        <strain evidence="2 3">SZMC22713</strain>
    </source>
</reference>
<dbReference type="STRING" id="50990.A0A4Y7QAS3"/>
<dbReference type="InterPro" id="IPR050357">
    <property type="entry name" value="Arrestin_domain-protein"/>
</dbReference>
<name>A0A4Y7QAS3_9AGAM</name>
<evidence type="ECO:0000256" key="1">
    <source>
        <dbReference type="SAM" id="MobiDB-lite"/>
    </source>
</evidence>
<dbReference type="Proteomes" id="UP000294933">
    <property type="component" value="Unassembled WGS sequence"/>
</dbReference>
<proteinExistence type="predicted"/>
<protein>
    <recommendedName>
        <fullName evidence="4">Arrestin-like N-terminal domain-containing protein</fullName>
    </recommendedName>
</protein>
<dbReference type="GO" id="GO:0030674">
    <property type="term" value="F:protein-macromolecule adaptor activity"/>
    <property type="evidence" value="ECO:0007669"/>
    <property type="project" value="TreeGrafter"/>
</dbReference>
<dbReference type="GO" id="GO:0005829">
    <property type="term" value="C:cytosol"/>
    <property type="evidence" value="ECO:0007669"/>
    <property type="project" value="TreeGrafter"/>
</dbReference>
<feature type="compositionally biased region" description="Polar residues" evidence="1">
    <location>
        <begin position="308"/>
        <end position="320"/>
    </location>
</feature>
<dbReference type="OrthoDB" id="2333384at2759"/>
<keyword evidence="3" id="KW-1185">Reference proteome</keyword>
<dbReference type="AlphaFoldDB" id="A0A4Y7QAS3"/>
<sequence>MKDKPQHSNLDIFLASDPVVLRGPGGDVDPALLWGNVVLFLTESTSIKEISLQFRGKARLPLSSFEPSGSNEYIVCQHELSFLKGARQHGHTLKPGRHFFPFHLSLGGSIPSNIDACASDGASISYKLRAVAVRSGLTSNLTATCPVRMLRSLSSDALEYQQTLEIENTWPNKLMYSLVLPHKAWAAGDNLTTFMKFATMAKGVQVLHITSSINETKKTFAHGERIEHTLIASKFYHDIIDGEAVPCDAIRIRELQTHQSEWLPFPFTNFRSNFHRHRRPDAIVGGAVPNSANPGSTPAPPSERNEASAVSSGQPGTSTDGLAEPPNQDDDTICSGISTRIVIPLPTTLTPTHALDPIIISHRIRWSILPLHILDKSFLHESRRSTAVTRRLLLGGAPPSDPEEEIVLPSYSSHIRDRVANGFIPELALIRVTNPWVHQKVDPLSGAASVPSPGSRTPEGSTVLSLDWLNSELMLSLSDRIPVRESRQQHNTSALPESDSMFHSGSWWHIRQTSHINGDCSERSPDGETHTIHVHAQDQSPAHQHELFTISMKPHTSLYPFSHAHFSRAHSDTNPHHHSEAGLGTGGFDGESPRPAVLANPCPTNVAALLFRAFTKVPTYDIASRGFIGGGPPPLDTMRELPSYERSLMQR</sequence>